<dbReference type="PROSITE" id="PS51296">
    <property type="entry name" value="RIESKE"/>
    <property type="match status" value="1"/>
</dbReference>
<evidence type="ECO:0000256" key="3">
    <source>
        <dbReference type="ARBA" id="ARBA00023004"/>
    </source>
</evidence>
<evidence type="ECO:0000256" key="1">
    <source>
        <dbReference type="ARBA" id="ARBA00022714"/>
    </source>
</evidence>
<dbReference type="CDD" id="cd03528">
    <property type="entry name" value="Rieske_RO_ferredoxin"/>
    <property type="match status" value="1"/>
</dbReference>
<keyword evidence="9" id="KW-1185">Reference proteome</keyword>
<dbReference type="InterPro" id="IPR036922">
    <property type="entry name" value="Rieske_2Fe-2S_sf"/>
</dbReference>
<name>A0A6C0TWG2_9GAMM</name>
<keyword evidence="2" id="KW-0479">Metal-binding</keyword>
<sequence>MTSETQVLHWHVIGELADFIEGQPVRRVIDGHEIAIFRVDDNLYALGDRCTHGDASLSEGWVEDGCVECPLHQAKFNLATGAVERRPAKVPVRAYPIRSEGDVVSVGI</sequence>
<evidence type="ECO:0000256" key="4">
    <source>
        <dbReference type="ARBA" id="ARBA00023014"/>
    </source>
</evidence>
<dbReference type="AlphaFoldDB" id="A0A6C0TWG2"/>
<keyword evidence="4" id="KW-0411">Iron-sulfur</keyword>
<dbReference type="Proteomes" id="UP000477680">
    <property type="component" value="Chromosome"/>
</dbReference>
<dbReference type="PANTHER" id="PTHR21496">
    <property type="entry name" value="FERREDOXIN-RELATED"/>
    <property type="match status" value="1"/>
</dbReference>
<dbReference type="GO" id="GO:0046872">
    <property type="term" value="F:metal ion binding"/>
    <property type="evidence" value="ECO:0007669"/>
    <property type="project" value="UniProtKB-KW"/>
</dbReference>
<keyword evidence="1" id="KW-0001">2Fe-2S</keyword>
<dbReference type="Pfam" id="PF00355">
    <property type="entry name" value="Rieske"/>
    <property type="match status" value="1"/>
</dbReference>
<dbReference type="RefSeq" id="WP_163493367.1">
    <property type="nucleotide sequence ID" value="NZ_CP048711.1"/>
</dbReference>
<feature type="domain" description="Rieske" evidence="7">
    <location>
        <begin position="11"/>
        <end position="106"/>
    </location>
</feature>
<dbReference type="PANTHER" id="PTHR21496:SF0">
    <property type="entry name" value="RIESKE DOMAIN-CONTAINING PROTEIN"/>
    <property type="match status" value="1"/>
</dbReference>
<accession>A0A6C0TWG2</accession>
<evidence type="ECO:0000256" key="5">
    <source>
        <dbReference type="ARBA" id="ARBA00034078"/>
    </source>
</evidence>
<evidence type="ECO:0000313" key="9">
    <source>
        <dbReference type="Proteomes" id="UP000477680"/>
    </source>
</evidence>
<evidence type="ECO:0000313" key="8">
    <source>
        <dbReference type="EMBL" id="QIB64116.1"/>
    </source>
</evidence>
<reference evidence="8 9" key="1">
    <citation type="submission" date="2020-02" db="EMBL/GenBank/DDBJ databases">
        <title>Genome sequencing for Kineobactrum sp. M2.</title>
        <authorList>
            <person name="Park S.-J."/>
        </authorList>
    </citation>
    <scope>NUCLEOTIDE SEQUENCE [LARGE SCALE GENOMIC DNA]</scope>
    <source>
        <strain evidence="8 9">M2</strain>
    </source>
</reference>
<dbReference type="Gene3D" id="2.102.10.10">
    <property type="entry name" value="Rieske [2Fe-2S] iron-sulphur domain"/>
    <property type="match status" value="1"/>
</dbReference>
<evidence type="ECO:0000259" key="7">
    <source>
        <dbReference type="PROSITE" id="PS51296"/>
    </source>
</evidence>
<organism evidence="8 9">
    <name type="scientific">Kineobactrum salinum</name>
    <dbReference type="NCBI Taxonomy" id="2708301"/>
    <lineage>
        <taxon>Bacteria</taxon>
        <taxon>Pseudomonadati</taxon>
        <taxon>Pseudomonadota</taxon>
        <taxon>Gammaproteobacteria</taxon>
        <taxon>Cellvibrionales</taxon>
        <taxon>Halieaceae</taxon>
        <taxon>Kineobactrum</taxon>
    </lineage>
</organism>
<dbReference type="KEGG" id="kim:G3T16_00470"/>
<gene>
    <name evidence="8" type="ORF">G3T16_00470</name>
</gene>
<dbReference type="GO" id="GO:0051537">
    <property type="term" value="F:2 iron, 2 sulfur cluster binding"/>
    <property type="evidence" value="ECO:0007669"/>
    <property type="project" value="UniProtKB-KW"/>
</dbReference>
<protein>
    <submittedName>
        <fullName evidence="8">Non-heme iron oxygenase ferredoxin subunit</fullName>
    </submittedName>
</protein>
<evidence type="ECO:0000256" key="2">
    <source>
        <dbReference type="ARBA" id="ARBA00022723"/>
    </source>
</evidence>
<comment type="similarity">
    <text evidence="6">Belongs to the bacterial ring-hydroxylating dioxygenase ferredoxin component family.</text>
</comment>
<dbReference type="SUPFAM" id="SSF50022">
    <property type="entry name" value="ISP domain"/>
    <property type="match status" value="1"/>
</dbReference>
<evidence type="ECO:0000256" key="6">
    <source>
        <dbReference type="ARBA" id="ARBA00038001"/>
    </source>
</evidence>
<comment type="cofactor">
    <cofactor evidence="5">
        <name>[2Fe-2S] cluster</name>
        <dbReference type="ChEBI" id="CHEBI:190135"/>
    </cofactor>
</comment>
<proteinExistence type="inferred from homology"/>
<dbReference type="InterPro" id="IPR017941">
    <property type="entry name" value="Rieske_2Fe-2S"/>
</dbReference>
<keyword evidence="3" id="KW-0408">Iron</keyword>
<dbReference type="EMBL" id="CP048711">
    <property type="protein sequence ID" value="QIB64116.1"/>
    <property type="molecule type" value="Genomic_DNA"/>
</dbReference>